<dbReference type="InterPro" id="IPR029787">
    <property type="entry name" value="Nucleotide_cyclase"/>
</dbReference>
<comment type="catalytic activity">
    <reaction evidence="2">
        <text>2 GTP = 3',3'-c-di-GMP + 2 diphosphate</text>
        <dbReference type="Rhea" id="RHEA:24898"/>
        <dbReference type="ChEBI" id="CHEBI:33019"/>
        <dbReference type="ChEBI" id="CHEBI:37565"/>
        <dbReference type="ChEBI" id="CHEBI:58805"/>
        <dbReference type="EC" id="2.7.7.65"/>
    </reaction>
</comment>
<keyword evidence="3" id="KW-0175">Coiled coil</keyword>
<organism evidence="5 6">
    <name type="scientific">Thalassotalea eurytherma</name>
    <dbReference type="NCBI Taxonomy" id="1144278"/>
    <lineage>
        <taxon>Bacteria</taxon>
        <taxon>Pseudomonadati</taxon>
        <taxon>Pseudomonadota</taxon>
        <taxon>Gammaproteobacteria</taxon>
        <taxon>Alteromonadales</taxon>
        <taxon>Colwelliaceae</taxon>
        <taxon>Thalassotalea</taxon>
    </lineage>
</organism>
<dbReference type="PANTHER" id="PTHR45138">
    <property type="entry name" value="REGULATORY COMPONENTS OF SENSORY TRANSDUCTION SYSTEM"/>
    <property type="match status" value="1"/>
</dbReference>
<evidence type="ECO:0000313" key="6">
    <source>
        <dbReference type="Proteomes" id="UP001157133"/>
    </source>
</evidence>
<keyword evidence="6" id="KW-1185">Reference proteome</keyword>
<dbReference type="InterPro" id="IPR050469">
    <property type="entry name" value="Diguanylate_Cyclase"/>
</dbReference>
<dbReference type="InterPro" id="IPR048516">
    <property type="entry name" value="DGCcoil"/>
</dbReference>
<sequence length="528" mass="58907">MNSDAVEAGQLKRLQERLDSAIGSRASLEEDLKSQSSLFLQFIDKLSRVCKGMDLELDNKLANFRSLINKSEPIEVIEEHIKTISVLLKQQATKNDINIRLVHEKFVEASTSLQKSKGLPPQTRRQLRDLINETGDGKDTLIQYMPVLSELLELYNQAISTREEIPKQGLLNSQPTAATNISAVSIDQALLDKVIESINKLSLSARYQQQLSQLKEQINQSDNADDIINSIVNAFSLIASDLKEERDTAKTFLSSLSNTLTTVQNAVSSTLSENDVNMKKHHELNTALNNKLDEISESVDVSESLVQVKDEISTKLLSIAGIIEKKVDVEKDSHSRLEKKLKAMEAKVKQLDSESKNFERKLHKQIQKNFTDPLTKLGNRAAFDDAMSKIIAAPSSSKAAIVVMDLDNFKNINDTFGHTAGDKTLQVIANTLQSAISKGTFAARYGGEEFVLIYKNIEQEALEAELNNVRTKIARLPFKFKNKKVSITVSVGATHIRHDDNVFISFERADKAMYQAKTTGKNKVIYDA</sequence>
<dbReference type="InterPro" id="IPR043128">
    <property type="entry name" value="Rev_trsase/Diguanyl_cyclase"/>
</dbReference>
<name>A0ABQ6H0Y7_9GAMM</name>
<dbReference type="PANTHER" id="PTHR45138:SF9">
    <property type="entry name" value="DIGUANYLATE CYCLASE DGCM-RELATED"/>
    <property type="match status" value="1"/>
</dbReference>
<protein>
    <recommendedName>
        <fullName evidence="1">diguanylate cyclase</fullName>
        <ecNumber evidence="1">2.7.7.65</ecNumber>
    </recommendedName>
</protein>
<proteinExistence type="predicted"/>
<dbReference type="Proteomes" id="UP001157133">
    <property type="component" value="Unassembled WGS sequence"/>
</dbReference>
<dbReference type="CDD" id="cd01949">
    <property type="entry name" value="GGDEF"/>
    <property type="match status" value="1"/>
</dbReference>
<reference evidence="5 6" key="1">
    <citation type="submission" date="2023-03" db="EMBL/GenBank/DDBJ databases">
        <title>Draft genome sequence of Thalassotalea eurytherma JCM 18482T.</title>
        <authorList>
            <person name="Sawabe T."/>
        </authorList>
    </citation>
    <scope>NUCLEOTIDE SEQUENCE [LARGE SCALE GENOMIC DNA]</scope>
    <source>
        <strain evidence="5 6">JCM 18482</strain>
    </source>
</reference>
<feature type="coiled-coil region" evidence="3">
    <location>
        <begin position="327"/>
        <end position="368"/>
    </location>
</feature>
<dbReference type="NCBIfam" id="TIGR00254">
    <property type="entry name" value="GGDEF"/>
    <property type="match status" value="1"/>
</dbReference>
<evidence type="ECO:0000313" key="5">
    <source>
        <dbReference type="EMBL" id="GLX81159.1"/>
    </source>
</evidence>
<evidence type="ECO:0000256" key="3">
    <source>
        <dbReference type="SAM" id="Coils"/>
    </source>
</evidence>
<gene>
    <name evidence="5" type="ORF">theurythT_06110</name>
</gene>
<feature type="domain" description="GGDEF" evidence="4">
    <location>
        <begin position="397"/>
        <end position="528"/>
    </location>
</feature>
<evidence type="ECO:0000256" key="1">
    <source>
        <dbReference type="ARBA" id="ARBA00012528"/>
    </source>
</evidence>
<evidence type="ECO:0000256" key="2">
    <source>
        <dbReference type="ARBA" id="ARBA00034247"/>
    </source>
</evidence>
<dbReference type="Gene3D" id="3.30.70.270">
    <property type="match status" value="1"/>
</dbReference>
<dbReference type="EC" id="2.7.7.65" evidence="1"/>
<dbReference type="Pfam" id="PF00990">
    <property type="entry name" value="GGDEF"/>
    <property type="match status" value="1"/>
</dbReference>
<dbReference type="Pfam" id="PF20975">
    <property type="entry name" value="DGCcoil"/>
    <property type="match status" value="1"/>
</dbReference>
<comment type="caution">
    <text evidence="5">The sequence shown here is derived from an EMBL/GenBank/DDBJ whole genome shotgun (WGS) entry which is preliminary data.</text>
</comment>
<dbReference type="EMBL" id="BSSU01000003">
    <property type="protein sequence ID" value="GLX81159.1"/>
    <property type="molecule type" value="Genomic_DNA"/>
</dbReference>
<dbReference type="PROSITE" id="PS50887">
    <property type="entry name" value="GGDEF"/>
    <property type="match status" value="1"/>
</dbReference>
<dbReference type="SMART" id="SM00267">
    <property type="entry name" value="GGDEF"/>
    <property type="match status" value="1"/>
</dbReference>
<dbReference type="SUPFAM" id="SSF55073">
    <property type="entry name" value="Nucleotide cyclase"/>
    <property type="match status" value="1"/>
</dbReference>
<dbReference type="RefSeq" id="WP_284206487.1">
    <property type="nucleotide sequence ID" value="NZ_BSSU01000003.1"/>
</dbReference>
<accession>A0ABQ6H0Y7</accession>
<dbReference type="InterPro" id="IPR000160">
    <property type="entry name" value="GGDEF_dom"/>
</dbReference>
<evidence type="ECO:0000259" key="4">
    <source>
        <dbReference type="PROSITE" id="PS50887"/>
    </source>
</evidence>